<reference evidence="3 4" key="1">
    <citation type="submission" date="2021-02" db="EMBL/GenBank/DDBJ databases">
        <title>Genome assembly of Pseudopithomyces chartarum.</title>
        <authorList>
            <person name="Jauregui R."/>
            <person name="Singh J."/>
            <person name="Voisey C."/>
        </authorList>
    </citation>
    <scope>NUCLEOTIDE SEQUENCE [LARGE SCALE GENOMIC DNA]</scope>
    <source>
        <strain evidence="3 4">AGR01</strain>
    </source>
</reference>
<accession>A0AAN6M138</accession>
<evidence type="ECO:0000313" key="3">
    <source>
        <dbReference type="EMBL" id="KAK3209079.1"/>
    </source>
</evidence>
<organism evidence="3 4">
    <name type="scientific">Pseudopithomyces chartarum</name>
    <dbReference type="NCBI Taxonomy" id="1892770"/>
    <lineage>
        <taxon>Eukaryota</taxon>
        <taxon>Fungi</taxon>
        <taxon>Dikarya</taxon>
        <taxon>Ascomycota</taxon>
        <taxon>Pezizomycotina</taxon>
        <taxon>Dothideomycetes</taxon>
        <taxon>Pleosporomycetidae</taxon>
        <taxon>Pleosporales</taxon>
        <taxon>Massarineae</taxon>
        <taxon>Didymosphaeriaceae</taxon>
        <taxon>Pseudopithomyces</taxon>
    </lineage>
</organism>
<evidence type="ECO:0000313" key="4">
    <source>
        <dbReference type="Proteomes" id="UP001280581"/>
    </source>
</evidence>
<dbReference type="Proteomes" id="UP001280581">
    <property type="component" value="Unassembled WGS sequence"/>
</dbReference>
<feature type="region of interest" description="Disordered" evidence="1">
    <location>
        <begin position="150"/>
        <end position="195"/>
    </location>
</feature>
<dbReference type="EMBL" id="WVTA01000006">
    <property type="protein sequence ID" value="KAK3209079.1"/>
    <property type="molecule type" value="Genomic_DNA"/>
</dbReference>
<keyword evidence="2" id="KW-1133">Transmembrane helix</keyword>
<gene>
    <name evidence="3" type="ORF">GRF29_69g643541</name>
</gene>
<proteinExistence type="predicted"/>
<feature type="transmembrane region" description="Helical" evidence="2">
    <location>
        <begin position="203"/>
        <end position="226"/>
    </location>
</feature>
<dbReference type="AlphaFoldDB" id="A0AAN6M138"/>
<keyword evidence="2" id="KW-0472">Membrane</keyword>
<protein>
    <submittedName>
        <fullName evidence="3">Uncharacterized protein</fullName>
    </submittedName>
</protein>
<keyword evidence="4" id="KW-1185">Reference proteome</keyword>
<comment type="caution">
    <text evidence="3">The sequence shown here is derived from an EMBL/GenBank/DDBJ whole genome shotgun (WGS) entry which is preliminary data.</text>
</comment>
<keyword evidence="2" id="KW-0812">Transmembrane</keyword>
<name>A0AAN6M138_9PLEO</name>
<sequence>MSYQCYANNGSLYENTPATYVPCNLTAVENGAHSSCCNVNDLCMTNGLCMEAQNEKKGANHYWRNGCTDPTFKDPACPNFCRGKEEPDHYNAFIFYCFSPKNEFCCTPQGTIEAGVTGRNTSCCNDEDLVFTAKPPEVFATAVVALPRASTSRSSSSKAPEPTSSSISQSQQESSIASAASVPTTSSIESSSSSAGMSIGAKAGLGVGITLGVLAMLGIVGAVFFLKRRKSNVYDGAVLLSDSKANPPPYVTYESAGTVRAELEGTMLPAEMHNASGKMSDTTATVNEVSPNLQMKEGSLIQKYT</sequence>
<evidence type="ECO:0000256" key="2">
    <source>
        <dbReference type="SAM" id="Phobius"/>
    </source>
</evidence>
<evidence type="ECO:0000256" key="1">
    <source>
        <dbReference type="SAM" id="MobiDB-lite"/>
    </source>
</evidence>